<dbReference type="EMBL" id="QGNW01002212">
    <property type="protein sequence ID" value="RVW22933.1"/>
    <property type="molecule type" value="Genomic_DNA"/>
</dbReference>
<name>A0A438CI86_VITVI</name>
<organism evidence="1 2">
    <name type="scientific">Vitis vinifera</name>
    <name type="common">Grape</name>
    <dbReference type="NCBI Taxonomy" id="29760"/>
    <lineage>
        <taxon>Eukaryota</taxon>
        <taxon>Viridiplantae</taxon>
        <taxon>Streptophyta</taxon>
        <taxon>Embryophyta</taxon>
        <taxon>Tracheophyta</taxon>
        <taxon>Spermatophyta</taxon>
        <taxon>Magnoliopsida</taxon>
        <taxon>eudicotyledons</taxon>
        <taxon>Gunneridae</taxon>
        <taxon>Pentapetalae</taxon>
        <taxon>rosids</taxon>
        <taxon>Vitales</taxon>
        <taxon>Vitaceae</taxon>
        <taxon>Viteae</taxon>
        <taxon>Vitis</taxon>
    </lineage>
</organism>
<protein>
    <submittedName>
        <fullName evidence="1">Uncharacterized protein</fullName>
    </submittedName>
</protein>
<comment type="caution">
    <text evidence="1">The sequence shown here is derived from an EMBL/GenBank/DDBJ whole genome shotgun (WGS) entry which is preliminary data.</text>
</comment>
<evidence type="ECO:0000313" key="2">
    <source>
        <dbReference type="Proteomes" id="UP000288805"/>
    </source>
</evidence>
<dbReference type="Proteomes" id="UP000288805">
    <property type="component" value="Unassembled WGS sequence"/>
</dbReference>
<sequence length="129" mass="14407">MDAFVALRIKVENHWWGLEQQEVVVLAQQRGGLIIRTMAEGLEPETPISTSKGILSTSTSNSSFSKEELRKAEELMTKAFVEFHKKLRGLNVVAHDASAIEEYPYSEEQGLCFHMHSMFGAGVDLEPIA</sequence>
<accession>A0A438CI86</accession>
<gene>
    <name evidence="1" type="ORF">CK203_101601</name>
</gene>
<proteinExistence type="predicted"/>
<dbReference type="AlphaFoldDB" id="A0A438CI86"/>
<evidence type="ECO:0000313" key="1">
    <source>
        <dbReference type="EMBL" id="RVW22933.1"/>
    </source>
</evidence>
<reference evidence="1 2" key="1">
    <citation type="journal article" date="2018" name="PLoS Genet.">
        <title>Population sequencing reveals clonal diversity and ancestral inbreeding in the grapevine cultivar Chardonnay.</title>
        <authorList>
            <person name="Roach M.J."/>
            <person name="Johnson D.L."/>
            <person name="Bohlmann J."/>
            <person name="van Vuuren H.J."/>
            <person name="Jones S.J."/>
            <person name="Pretorius I.S."/>
            <person name="Schmidt S.A."/>
            <person name="Borneman A.R."/>
        </authorList>
    </citation>
    <scope>NUCLEOTIDE SEQUENCE [LARGE SCALE GENOMIC DNA]</scope>
    <source>
        <strain evidence="2">cv. Chardonnay</strain>
        <tissue evidence="1">Leaf</tissue>
    </source>
</reference>